<dbReference type="AlphaFoldDB" id="A0A238H059"/>
<proteinExistence type="predicted"/>
<name>A0A238H059_9BURK</name>
<dbReference type="Proteomes" id="UP000198460">
    <property type="component" value="Unassembled WGS sequence"/>
</dbReference>
<gene>
    <name evidence="1" type="ORF">BSIN_1875</name>
</gene>
<protein>
    <submittedName>
        <fullName evidence="1">Uncharacterized protein</fullName>
    </submittedName>
</protein>
<organism evidence="1 2">
    <name type="scientific">Burkholderia singularis</name>
    <dbReference type="NCBI Taxonomy" id="1503053"/>
    <lineage>
        <taxon>Bacteria</taxon>
        <taxon>Pseudomonadati</taxon>
        <taxon>Pseudomonadota</taxon>
        <taxon>Betaproteobacteria</taxon>
        <taxon>Burkholderiales</taxon>
        <taxon>Burkholderiaceae</taxon>
        <taxon>Burkholderia</taxon>
        <taxon>pseudomallei group</taxon>
    </lineage>
</organism>
<dbReference type="EMBL" id="FXAN01000032">
    <property type="protein sequence ID" value="SMF98596.1"/>
    <property type="molecule type" value="Genomic_DNA"/>
</dbReference>
<accession>A0A238H059</accession>
<sequence length="117" mass="12997">MGASRQRRRASDVGCRCADFICGRGATSNKHWARGLRFDDKTPSVWFELVESGSDMGGDGEYSLMELNGACGESLIRIHRFAAHDRATSVLTCSSKFFKEKMLKRMNMRVLGSPSEA</sequence>
<evidence type="ECO:0000313" key="1">
    <source>
        <dbReference type="EMBL" id="SMF98596.1"/>
    </source>
</evidence>
<reference evidence="1 2" key="1">
    <citation type="submission" date="2017-04" db="EMBL/GenBank/DDBJ databases">
        <authorList>
            <person name="Afonso C.L."/>
            <person name="Miller P.J."/>
            <person name="Scott M.A."/>
            <person name="Spackman E."/>
            <person name="Goraichik I."/>
            <person name="Dimitrov K.M."/>
            <person name="Suarez D.L."/>
            <person name="Swayne D.E."/>
        </authorList>
    </citation>
    <scope>NUCLEOTIDE SEQUENCE [LARGE SCALE GENOMIC DNA]</scope>
    <source>
        <strain evidence="1">LMG 28154</strain>
    </source>
</reference>
<evidence type="ECO:0000313" key="2">
    <source>
        <dbReference type="Proteomes" id="UP000198460"/>
    </source>
</evidence>